<dbReference type="SUPFAM" id="SSF81383">
    <property type="entry name" value="F-box domain"/>
    <property type="match status" value="1"/>
</dbReference>
<reference evidence="3 4" key="1">
    <citation type="submission" date="2024-01" db="EMBL/GenBank/DDBJ databases">
        <title>The genomes of 5 underutilized Papilionoideae crops provide insights into root nodulation and disease resistanc.</title>
        <authorList>
            <person name="Yuan L."/>
        </authorList>
    </citation>
    <scope>NUCLEOTIDE SEQUENCE [LARGE SCALE GENOMIC DNA]</scope>
    <source>
        <strain evidence="3">ZHUSHIDOU_FW_LH</strain>
        <tissue evidence="3">Leaf</tissue>
    </source>
</reference>
<proteinExistence type="predicted"/>
<evidence type="ECO:0000313" key="3">
    <source>
        <dbReference type="EMBL" id="KAK7258581.1"/>
    </source>
</evidence>
<feature type="domain" description="F-box" evidence="2">
    <location>
        <begin position="1"/>
        <end position="46"/>
    </location>
</feature>
<dbReference type="Pfam" id="PF14299">
    <property type="entry name" value="PP2"/>
    <property type="match status" value="1"/>
</dbReference>
<feature type="region of interest" description="Disordered" evidence="1">
    <location>
        <begin position="240"/>
        <end position="266"/>
    </location>
</feature>
<comment type="caution">
    <text evidence="3">The sequence shown here is derived from an EMBL/GenBank/DDBJ whole genome shotgun (WGS) entry which is preliminary data.</text>
</comment>
<evidence type="ECO:0000313" key="4">
    <source>
        <dbReference type="Proteomes" id="UP001372338"/>
    </source>
</evidence>
<dbReference type="AlphaFoldDB" id="A0AAN9I2Z5"/>
<feature type="compositionally biased region" description="Polar residues" evidence="1">
    <location>
        <begin position="243"/>
        <end position="265"/>
    </location>
</feature>
<evidence type="ECO:0000259" key="2">
    <source>
        <dbReference type="PROSITE" id="PS50181"/>
    </source>
</evidence>
<dbReference type="InterPro" id="IPR025886">
    <property type="entry name" value="PP2-like"/>
</dbReference>
<keyword evidence="4" id="KW-1185">Reference proteome</keyword>
<dbReference type="SMART" id="SM00256">
    <property type="entry name" value="FBOX"/>
    <property type="match status" value="1"/>
</dbReference>
<dbReference type="Pfam" id="PF00646">
    <property type="entry name" value="F-box"/>
    <property type="match status" value="1"/>
</dbReference>
<protein>
    <recommendedName>
        <fullName evidence="2">F-box domain-containing protein</fullName>
    </recommendedName>
</protein>
<dbReference type="InterPro" id="IPR001810">
    <property type="entry name" value="F-box_dom"/>
</dbReference>
<dbReference type="Gene3D" id="1.20.1280.50">
    <property type="match status" value="1"/>
</dbReference>
<gene>
    <name evidence="3" type="ORF">RIF29_24162</name>
</gene>
<dbReference type="PANTHER" id="PTHR32278:SF111">
    <property type="entry name" value="F-BOX PROTEIN PP2-B12-RELATED"/>
    <property type="match status" value="1"/>
</dbReference>
<dbReference type="PROSITE" id="PS50181">
    <property type="entry name" value="FBOX"/>
    <property type="match status" value="1"/>
</dbReference>
<accession>A0AAN9I2Z5</accession>
<sequence length="331" mass="37345">MELENLPEDCIASIISFTTPRDACAMSLVSSTLTSAAHSDIVWDKFIPSEYITMIPSSLSFNSKKDLYLYLSQNPILIDNGQKSFVLEKMHGKKCYMLSARSLFIVWGDTPCYWEWISLPNTRFPEVAELIRVCWFEIKGMIKTSILSPKTLYGAYLVFKPSNIGSYGFDYQPVEAFVGIVGEDDTQRRSIYLRTSIEEISDNGSGIVRLSRAQIKALGLNIFIPRRYPSLPRRIIHPEVEAQPSSPVSSSTHKLAPTQISSPPSFANDDSCKIGVEYPKERKDGWWEVELGDFFNKGGEEKELEMGVHEVKNGNWKSGIILLGIEIRPKL</sequence>
<organism evidence="3 4">
    <name type="scientific">Crotalaria pallida</name>
    <name type="common">Smooth rattlebox</name>
    <name type="synonym">Crotalaria striata</name>
    <dbReference type="NCBI Taxonomy" id="3830"/>
    <lineage>
        <taxon>Eukaryota</taxon>
        <taxon>Viridiplantae</taxon>
        <taxon>Streptophyta</taxon>
        <taxon>Embryophyta</taxon>
        <taxon>Tracheophyta</taxon>
        <taxon>Spermatophyta</taxon>
        <taxon>Magnoliopsida</taxon>
        <taxon>eudicotyledons</taxon>
        <taxon>Gunneridae</taxon>
        <taxon>Pentapetalae</taxon>
        <taxon>rosids</taxon>
        <taxon>fabids</taxon>
        <taxon>Fabales</taxon>
        <taxon>Fabaceae</taxon>
        <taxon>Papilionoideae</taxon>
        <taxon>50 kb inversion clade</taxon>
        <taxon>genistoids sensu lato</taxon>
        <taxon>core genistoids</taxon>
        <taxon>Crotalarieae</taxon>
        <taxon>Crotalaria</taxon>
    </lineage>
</organism>
<dbReference type="InterPro" id="IPR036047">
    <property type="entry name" value="F-box-like_dom_sf"/>
</dbReference>
<dbReference type="CDD" id="cd22162">
    <property type="entry name" value="F-box_AtSKIP3-like"/>
    <property type="match status" value="1"/>
</dbReference>
<dbReference type="EMBL" id="JAYWIO010000005">
    <property type="protein sequence ID" value="KAK7258581.1"/>
    <property type="molecule type" value="Genomic_DNA"/>
</dbReference>
<dbReference type="Proteomes" id="UP001372338">
    <property type="component" value="Unassembled WGS sequence"/>
</dbReference>
<name>A0AAN9I2Z5_CROPI</name>
<dbReference type="PANTHER" id="PTHR32278">
    <property type="entry name" value="F-BOX DOMAIN-CONTAINING PROTEIN"/>
    <property type="match status" value="1"/>
</dbReference>
<evidence type="ECO:0000256" key="1">
    <source>
        <dbReference type="SAM" id="MobiDB-lite"/>
    </source>
</evidence>